<keyword evidence="2" id="KW-1185">Reference proteome</keyword>
<accession>A0AAV2A8X9</accession>
<name>A0AAV2A8X9_9ARAC</name>
<dbReference type="AlphaFoldDB" id="A0AAV2A8X9"/>
<evidence type="ECO:0000313" key="1">
    <source>
        <dbReference type="EMBL" id="CAL1280451.1"/>
    </source>
</evidence>
<dbReference type="Proteomes" id="UP001497382">
    <property type="component" value="Unassembled WGS sequence"/>
</dbReference>
<proteinExistence type="predicted"/>
<gene>
    <name evidence="1" type="ORF">LARSCL_LOCUS10975</name>
</gene>
<comment type="caution">
    <text evidence="1">The sequence shown here is derived from an EMBL/GenBank/DDBJ whole genome shotgun (WGS) entry which is preliminary data.</text>
</comment>
<protein>
    <submittedName>
        <fullName evidence="1">Uncharacterized protein</fullName>
    </submittedName>
</protein>
<dbReference type="EMBL" id="CAXIEN010000132">
    <property type="protein sequence ID" value="CAL1280451.1"/>
    <property type="molecule type" value="Genomic_DNA"/>
</dbReference>
<organism evidence="1 2">
    <name type="scientific">Larinioides sclopetarius</name>
    <dbReference type="NCBI Taxonomy" id="280406"/>
    <lineage>
        <taxon>Eukaryota</taxon>
        <taxon>Metazoa</taxon>
        <taxon>Ecdysozoa</taxon>
        <taxon>Arthropoda</taxon>
        <taxon>Chelicerata</taxon>
        <taxon>Arachnida</taxon>
        <taxon>Araneae</taxon>
        <taxon>Araneomorphae</taxon>
        <taxon>Entelegynae</taxon>
        <taxon>Araneoidea</taxon>
        <taxon>Araneidae</taxon>
        <taxon>Larinioides</taxon>
    </lineage>
</organism>
<sequence>FPRPHSNGFLVLGISEIKGIHIKSPEFVRLERCYKTGSSTNFSCHDTFIIIIDNLPHAIRYRQRRWPR</sequence>
<feature type="non-terminal residue" evidence="1">
    <location>
        <position position="1"/>
    </location>
</feature>
<reference evidence="1 2" key="1">
    <citation type="submission" date="2024-04" db="EMBL/GenBank/DDBJ databases">
        <authorList>
            <person name="Rising A."/>
            <person name="Reimegard J."/>
            <person name="Sonavane S."/>
            <person name="Akerstrom W."/>
            <person name="Nylinder S."/>
            <person name="Hedman E."/>
            <person name="Kallberg Y."/>
        </authorList>
    </citation>
    <scope>NUCLEOTIDE SEQUENCE [LARGE SCALE GENOMIC DNA]</scope>
</reference>
<evidence type="ECO:0000313" key="2">
    <source>
        <dbReference type="Proteomes" id="UP001497382"/>
    </source>
</evidence>